<dbReference type="InterPro" id="IPR028987">
    <property type="entry name" value="ATP_synth_B-like_membr_sf"/>
</dbReference>
<dbReference type="PANTHER" id="PTHR33445">
    <property type="entry name" value="ATP SYNTHASE SUBUNIT B', CHLOROPLASTIC"/>
    <property type="match status" value="1"/>
</dbReference>
<keyword evidence="8" id="KW-0375">Hydrogen ion transport</keyword>
<organism evidence="16">
    <name type="scientific">marine metagenome</name>
    <dbReference type="NCBI Taxonomy" id="408172"/>
    <lineage>
        <taxon>unclassified sequences</taxon>
        <taxon>metagenomes</taxon>
        <taxon>ecological metagenomes</taxon>
    </lineage>
</organism>
<accession>A0A381SEH3</accession>
<dbReference type="Gene3D" id="6.10.250.1580">
    <property type="match status" value="1"/>
</dbReference>
<evidence type="ECO:0000256" key="8">
    <source>
        <dbReference type="ARBA" id="ARBA00022781"/>
    </source>
</evidence>
<keyword evidence="6" id="KW-0138">CF(0)</keyword>
<name>A0A381SEH3_9ZZZZ</name>
<evidence type="ECO:0000256" key="11">
    <source>
        <dbReference type="ARBA" id="ARBA00023136"/>
    </source>
</evidence>
<evidence type="ECO:0000256" key="15">
    <source>
        <dbReference type="SAM" id="Phobius"/>
    </source>
</evidence>
<dbReference type="InterPro" id="IPR002146">
    <property type="entry name" value="ATP_synth_b/b'su_bac/chlpt"/>
</dbReference>
<evidence type="ECO:0000256" key="5">
    <source>
        <dbReference type="ARBA" id="ARBA00022475"/>
    </source>
</evidence>
<dbReference type="EMBL" id="UINC01002952">
    <property type="protein sequence ID" value="SVA01919.1"/>
    <property type="molecule type" value="Genomic_DNA"/>
</dbReference>
<evidence type="ECO:0000256" key="6">
    <source>
        <dbReference type="ARBA" id="ARBA00022547"/>
    </source>
</evidence>
<reference evidence="16" key="1">
    <citation type="submission" date="2018-05" db="EMBL/GenBank/DDBJ databases">
        <authorList>
            <person name="Lanie J.A."/>
            <person name="Ng W.-L."/>
            <person name="Kazmierczak K.M."/>
            <person name="Andrzejewski T.M."/>
            <person name="Davidsen T.M."/>
            <person name="Wayne K.J."/>
            <person name="Tettelin H."/>
            <person name="Glass J.I."/>
            <person name="Rusch D."/>
            <person name="Podicherti R."/>
            <person name="Tsui H.-C.T."/>
            <person name="Winkler M.E."/>
        </authorList>
    </citation>
    <scope>NUCLEOTIDE SEQUENCE</scope>
</reference>
<keyword evidence="12" id="KW-0066">ATP synthesis</keyword>
<evidence type="ECO:0000256" key="10">
    <source>
        <dbReference type="ARBA" id="ARBA00023065"/>
    </source>
</evidence>
<evidence type="ECO:0000256" key="7">
    <source>
        <dbReference type="ARBA" id="ARBA00022692"/>
    </source>
</evidence>
<keyword evidence="7 15" id="KW-0812">Transmembrane</keyword>
<keyword evidence="11 15" id="KW-0472">Membrane</keyword>
<dbReference type="GO" id="GO:0045259">
    <property type="term" value="C:proton-transporting ATP synthase complex"/>
    <property type="evidence" value="ECO:0007669"/>
    <property type="project" value="UniProtKB-KW"/>
</dbReference>
<keyword evidence="4" id="KW-0813">Transport</keyword>
<keyword evidence="5" id="KW-1003">Cell membrane</keyword>
<keyword evidence="14" id="KW-0175">Coiled coil</keyword>
<dbReference type="InterPro" id="IPR050059">
    <property type="entry name" value="ATP_synthase_B_chain"/>
</dbReference>
<evidence type="ECO:0000313" key="16">
    <source>
        <dbReference type="EMBL" id="SVA01919.1"/>
    </source>
</evidence>
<protein>
    <submittedName>
        <fullName evidence="16">Uncharacterized protein</fullName>
    </submittedName>
</protein>
<keyword evidence="10" id="KW-0406">Ion transport</keyword>
<dbReference type="CDD" id="cd06503">
    <property type="entry name" value="ATP-synt_Fo_b"/>
    <property type="match status" value="1"/>
</dbReference>
<evidence type="ECO:0000256" key="4">
    <source>
        <dbReference type="ARBA" id="ARBA00022448"/>
    </source>
</evidence>
<evidence type="ECO:0000256" key="12">
    <source>
        <dbReference type="ARBA" id="ARBA00023310"/>
    </source>
</evidence>
<comment type="subcellular location">
    <subcellularLocation>
        <location evidence="2">Endomembrane system</location>
    </subcellularLocation>
    <subcellularLocation>
        <location evidence="1">Membrane</location>
        <topology evidence="1">Single-pass membrane protein</topology>
    </subcellularLocation>
</comment>
<proteinExistence type="inferred from homology"/>
<comment type="similarity">
    <text evidence="3">Belongs to the ATPase B chain family.</text>
</comment>
<evidence type="ECO:0000256" key="14">
    <source>
        <dbReference type="SAM" id="Coils"/>
    </source>
</evidence>
<gene>
    <name evidence="16" type="ORF">METZ01_LOCUS54773</name>
</gene>
<dbReference type="SUPFAM" id="SSF81573">
    <property type="entry name" value="F1F0 ATP synthase subunit B, membrane domain"/>
    <property type="match status" value="1"/>
</dbReference>
<dbReference type="GO" id="GO:0015986">
    <property type="term" value="P:proton motive force-driven ATP synthesis"/>
    <property type="evidence" value="ECO:0007669"/>
    <property type="project" value="InterPro"/>
</dbReference>
<dbReference type="GO" id="GO:0012505">
    <property type="term" value="C:endomembrane system"/>
    <property type="evidence" value="ECO:0007669"/>
    <property type="project" value="UniProtKB-SubCell"/>
</dbReference>
<evidence type="ECO:0000256" key="2">
    <source>
        <dbReference type="ARBA" id="ARBA00004308"/>
    </source>
</evidence>
<evidence type="ECO:0000256" key="1">
    <source>
        <dbReference type="ARBA" id="ARBA00004167"/>
    </source>
</evidence>
<evidence type="ECO:0000256" key="3">
    <source>
        <dbReference type="ARBA" id="ARBA00005513"/>
    </source>
</evidence>
<evidence type="ECO:0000256" key="13">
    <source>
        <dbReference type="ARBA" id="ARBA00025198"/>
    </source>
</evidence>
<dbReference type="NCBIfam" id="TIGR01144">
    <property type="entry name" value="ATP_synt_b"/>
    <property type="match status" value="1"/>
</dbReference>
<evidence type="ECO:0000256" key="9">
    <source>
        <dbReference type="ARBA" id="ARBA00022989"/>
    </source>
</evidence>
<dbReference type="Pfam" id="PF00430">
    <property type="entry name" value="ATP-synt_B"/>
    <property type="match status" value="1"/>
</dbReference>
<dbReference type="HAMAP" id="MF_01398">
    <property type="entry name" value="ATP_synth_b_bprime"/>
    <property type="match status" value="1"/>
</dbReference>
<feature type="transmembrane region" description="Helical" evidence="15">
    <location>
        <begin position="90"/>
        <end position="109"/>
    </location>
</feature>
<keyword evidence="9 15" id="KW-1133">Transmembrane helix</keyword>
<dbReference type="PANTHER" id="PTHR33445:SF1">
    <property type="entry name" value="ATP SYNTHASE SUBUNIT B"/>
    <property type="match status" value="1"/>
</dbReference>
<dbReference type="AlphaFoldDB" id="A0A381SEH3"/>
<dbReference type="InterPro" id="IPR005864">
    <property type="entry name" value="ATP_synth_F0_bsu_bac"/>
</dbReference>
<feature type="coiled-coil region" evidence="14">
    <location>
        <begin position="120"/>
        <end position="161"/>
    </location>
</feature>
<dbReference type="GO" id="GO:0046961">
    <property type="term" value="F:proton-transporting ATPase activity, rotational mechanism"/>
    <property type="evidence" value="ECO:0007669"/>
    <property type="project" value="TreeGrafter"/>
</dbReference>
<comment type="function">
    <text evidence="13">F(1)F(0) ATP synthase produces ATP from ADP in the presence of a proton or sodium gradient. F-type ATPases consist of two structural domains, F(1) containing the extramembraneous catalytic core and F(0) containing the membrane proton channel, linked together by a central stalk and a peripheral stalk. During catalysis, ATP synthesis in the catalytic domain of F(1) is coupled via a rotary mechanism of the central stalk subunits to proton translocation.</text>
</comment>
<sequence length="244" mass="26291">MTHRRTHLLAVPLVAALGLVALAGPAGASGESIGGCIADHLEEMVEHLASEGHTVTKDRVFHELHEESTQEDLEACLEAPNPILPELNEIIWGGAAFLILLVVMVKKGFPAVKGAMDARAERIQADLDAAETAKSDAQAIQADYEERLADAKGEAARLFEEARTTADQLKVDLTSRAEADVVEMRERATADIEASRQQAIADLRVEVAGIALGAAERVVQSSLDEDAQRRLIDQYIDEVSGHDD</sequence>